<dbReference type="PANTHER" id="PTHR48081:SF13">
    <property type="entry name" value="ALPHA_BETA HYDROLASE"/>
    <property type="match status" value="1"/>
</dbReference>
<accession>A0ABS7YPZ9</accession>
<dbReference type="Pfam" id="PF20434">
    <property type="entry name" value="BD-FAE"/>
    <property type="match status" value="1"/>
</dbReference>
<name>A0ABS7YPZ9_9VIBR</name>
<proteinExistence type="predicted"/>
<dbReference type="PANTHER" id="PTHR48081">
    <property type="entry name" value="AB HYDROLASE SUPERFAMILY PROTEIN C4A8.06C"/>
    <property type="match status" value="1"/>
</dbReference>
<evidence type="ECO:0000313" key="3">
    <source>
        <dbReference type="EMBL" id="MCA2017062.1"/>
    </source>
</evidence>
<protein>
    <submittedName>
        <fullName evidence="3">Alpha/beta hydrolase</fullName>
    </submittedName>
</protein>
<sequence>MKHYIDPGRARPSINFIDNIVYSHSHDLAGQPLELKLSIMLQNGNSEMKLAAGKDDTQRNIERKPAILWIPGGGYRGVDKNLMVAEVVYLVEAGFVVASMYYRGSHQAHFPAQLIDVKTAIRFLRANADRYEIDPDRIGVMGRSAGGHLSALAAMNIDGYDSQEWAGVSSNVQAAYDLFGPVDMVAMIDKEAHDVQQPGYRWDKLEDTHPGALLGGDPNTMRERARESSVEYYISSNMAPILIMHGDADPLVPLAVSERFYQQLCAVGLDDRADLYVLKNGGHGTPEFFQDTTKKIALEFFCNRLNHTDITSK</sequence>
<evidence type="ECO:0000256" key="1">
    <source>
        <dbReference type="ARBA" id="ARBA00022801"/>
    </source>
</evidence>
<evidence type="ECO:0000313" key="4">
    <source>
        <dbReference type="Proteomes" id="UP001199044"/>
    </source>
</evidence>
<dbReference type="SUPFAM" id="SSF53474">
    <property type="entry name" value="alpha/beta-Hydrolases"/>
    <property type="match status" value="1"/>
</dbReference>
<dbReference type="Proteomes" id="UP001199044">
    <property type="component" value="Unassembled WGS sequence"/>
</dbReference>
<keyword evidence="4" id="KW-1185">Reference proteome</keyword>
<gene>
    <name evidence="3" type="ORF">LDJ79_13130</name>
</gene>
<evidence type="ECO:0000259" key="2">
    <source>
        <dbReference type="Pfam" id="PF20434"/>
    </source>
</evidence>
<comment type="caution">
    <text evidence="3">The sequence shown here is derived from an EMBL/GenBank/DDBJ whole genome shotgun (WGS) entry which is preliminary data.</text>
</comment>
<feature type="domain" description="BD-FAE-like" evidence="2">
    <location>
        <begin position="62"/>
        <end position="264"/>
    </location>
</feature>
<organism evidence="3 4">
    <name type="scientific">Vibrio tritonius</name>
    <dbReference type="NCBI Taxonomy" id="1435069"/>
    <lineage>
        <taxon>Bacteria</taxon>
        <taxon>Pseudomonadati</taxon>
        <taxon>Pseudomonadota</taxon>
        <taxon>Gammaproteobacteria</taxon>
        <taxon>Vibrionales</taxon>
        <taxon>Vibrionaceae</taxon>
        <taxon>Vibrio</taxon>
    </lineage>
</organism>
<dbReference type="RefSeq" id="WP_225250883.1">
    <property type="nucleotide sequence ID" value="NZ_JAIWIU010000085.1"/>
</dbReference>
<dbReference type="Gene3D" id="3.40.50.1820">
    <property type="entry name" value="alpha/beta hydrolase"/>
    <property type="match status" value="1"/>
</dbReference>
<dbReference type="InterPro" id="IPR049492">
    <property type="entry name" value="BD-FAE-like_dom"/>
</dbReference>
<reference evidence="4" key="1">
    <citation type="submission" date="2023-07" db="EMBL/GenBank/DDBJ databases">
        <title>Molecular identification of indigenous halophilic bacteria isolated from red sea cost, biodegradation of synthetic dyes and assessment of degraded metabolite toxicity.</title>
        <authorList>
            <person name="Chaieb K."/>
            <person name="Altayb H.N."/>
        </authorList>
    </citation>
    <scope>NUCLEOTIDE SEQUENCE [LARGE SCALE GENOMIC DNA]</scope>
    <source>
        <strain evidence="4">K20</strain>
    </source>
</reference>
<keyword evidence="1 3" id="KW-0378">Hydrolase</keyword>
<dbReference type="EMBL" id="JAIWIU010000085">
    <property type="protein sequence ID" value="MCA2017062.1"/>
    <property type="molecule type" value="Genomic_DNA"/>
</dbReference>
<dbReference type="InterPro" id="IPR029058">
    <property type="entry name" value="AB_hydrolase_fold"/>
</dbReference>
<dbReference type="InterPro" id="IPR050300">
    <property type="entry name" value="GDXG_lipolytic_enzyme"/>
</dbReference>
<dbReference type="GO" id="GO:0016787">
    <property type="term" value="F:hydrolase activity"/>
    <property type="evidence" value="ECO:0007669"/>
    <property type="project" value="UniProtKB-KW"/>
</dbReference>